<keyword evidence="1" id="KW-0067">ATP-binding</keyword>
<dbReference type="Pfam" id="PF13671">
    <property type="entry name" value="AAA_33"/>
    <property type="match status" value="1"/>
</dbReference>
<accession>A0ABT0R4E7</accession>
<evidence type="ECO:0000313" key="1">
    <source>
        <dbReference type="EMBL" id="MCL6424144.1"/>
    </source>
</evidence>
<dbReference type="Gene3D" id="3.40.50.300">
    <property type="entry name" value="P-loop containing nucleotide triphosphate hydrolases"/>
    <property type="match status" value="1"/>
</dbReference>
<dbReference type="RefSeq" id="WP_249738224.1">
    <property type="nucleotide sequence ID" value="NZ_JAKNCJ010000008.1"/>
</dbReference>
<keyword evidence="2" id="KW-1185">Reference proteome</keyword>
<proteinExistence type="predicted"/>
<dbReference type="EMBL" id="JAKNCJ010000008">
    <property type="protein sequence ID" value="MCL6424144.1"/>
    <property type="molecule type" value="Genomic_DNA"/>
</dbReference>
<evidence type="ECO:0000313" key="2">
    <source>
        <dbReference type="Proteomes" id="UP001203761"/>
    </source>
</evidence>
<organism evidence="1 2">
    <name type="scientific">Brachybacterium equifaecis</name>
    <dbReference type="NCBI Taxonomy" id="2910770"/>
    <lineage>
        <taxon>Bacteria</taxon>
        <taxon>Bacillati</taxon>
        <taxon>Actinomycetota</taxon>
        <taxon>Actinomycetes</taxon>
        <taxon>Micrococcales</taxon>
        <taxon>Dermabacteraceae</taxon>
        <taxon>Brachybacterium</taxon>
    </lineage>
</organism>
<dbReference type="SUPFAM" id="SSF52540">
    <property type="entry name" value="P-loop containing nucleoside triphosphate hydrolases"/>
    <property type="match status" value="1"/>
</dbReference>
<dbReference type="Proteomes" id="UP001203761">
    <property type="component" value="Unassembled WGS sequence"/>
</dbReference>
<protein>
    <submittedName>
        <fullName evidence="1">ATP-binding protein</fullName>
    </submittedName>
</protein>
<reference evidence="1" key="1">
    <citation type="submission" date="2022-02" db="EMBL/GenBank/DDBJ databases">
        <authorList>
            <person name="Lee M."/>
            <person name="Kim S.-J."/>
            <person name="Jung M.-Y."/>
        </authorList>
    </citation>
    <scope>NUCLEOTIDE SEQUENCE</scope>
    <source>
        <strain evidence="1">JHP9</strain>
    </source>
</reference>
<dbReference type="GO" id="GO:0005524">
    <property type="term" value="F:ATP binding"/>
    <property type="evidence" value="ECO:0007669"/>
    <property type="project" value="UniProtKB-KW"/>
</dbReference>
<comment type="caution">
    <text evidence="1">The sequence shown here is derived from an EMBL/GenBank/DDBJ whole genome shotgun (WGS) entry which is preliminary data.</text>
</comment>
<name>A0ABT0R4E7_9MICO</name>
<keyword evidence="1" id="KW-0547">Nucleotide-binding</keyword>
<sequence length="156" mass="17251">MARVVFMCGPAGSGKSTVARSLEAGGFARLSFDQEAWNRGLRSMPLPSPEHAAIETLLRQRLVDLVNQGRDVVLDFSFWSRRMRHDWRALLEPAGVVPETIYLATDRATCLERVEARTLGHCDDFTLSPELAAAYFDGFQAPTEDEGPLTVIPESA</sequence>
<dbReference type="InterPro" id="IPR027417">
    <property type="entry name" value="P-loop_NTPase"/>
</dbReference>
<gene>
    <name evidence="1" type="ORF">Bequi_12275</name>
</gene>